<evidence type="ECO:0000313" key="4">
    <source>
        <dbReference type="Proteomes" id="UP000717364"/>
    </source>
</evidence>
<gene>
    <name evidence="3" type="ORF">IXB50_15250</name>
</gene>
<dbReference type="Pfam" id="PF13646">
    <property type="entry name" value="HEAT_2"/>
    <property type="match status" value="1"/>
</dbReference>
<dbReference type="GO" id="GO:0016491">
    <property type="term" value="F:oxidoreductase activity"/>
    <property type="evidence" value="ECO:0007669"/>
    <property type="project" value="TreeGrafter"/>
</dbReference>
<evidence type="ECO:0000256" key="2">
    <source>
        <dbReference type="ARBA" id="ARBA00022738"/>
    </source>
</evidence>
<dbReference type="Gene3D" id="1.25.10.10">
    <property type="entry name" value="Leucine-rich Repeat Variant"/>
    <property type="match status" value="2"/>
</dbReference>
<reference evidence="3" key="2">
    <citation type="journal article" date="2021" name="Mar. Drugs">
        <title>Genome Reduction and Secondary Metabolism of the Marine Sponge-Associated Cyanobacterium Leptothoe.</title>
        <authorList>
            <person name="Konstantinou D."/>
            <person name="Popin R.V."/>
            <person name="Fewer D.P."/>
            <person name="Sivonen K."/>
            <person name="Gkelis S."/>
        </authorList>
    </citation>
    <scope>NUCLEOTIDE SEQUENCE</scope>
    <source>
        <strain evidence="3">TAU-MAC 1115</strain>
    </source>
</reference>
<dbReference type="RefSeq" id="WP_215609851.1">
    <property type="nucleotide sequence ID" value="NZ_JADOES010000033.1"/>
</dbReference>
<dbReference type="GO" id="GO:0030089">
    <property type="term" value="C:phycobilisome"/>
    <property type="evidence" value="ECO:0007669"/>
    <property type="project" value="UniProtKB-KW"/>
</dbReference>
<dbReference type="SMART" id="SM00567">
    <property type="entry name" value="EZ_HEAT"/>
    <property type="match status" value="5"/>
</dbReference>
<dbReference type="SUPFAM" id="SSF48371">
    <property type="entry name" value="ARM repeat"/>
    <property type="match status" value="1"/>
</dbReference>
<keyword evidence="1" id="KW-0042">Antenna complex</keyword>
<dbReference type="InterPro" id="IPR016024">
    <property type="entry name" value="ARM-type_fold"/>
</dbReference>
<evidence type="ECO:0000313" key="3">
    <source>
        <dbReference type="EMBL" id="MBT9316783.1"/>
    </source>
</evidence>
<dbReference type="PANTHER" id="PTHR12697">
    <property type="entry name" value="PBS LYASE HEAT-LIKE PROTEIN"/>
    <property type="match status" value="1"/>
</dbReference>
<reference evidence="3" key="1">
    <citation type="submission" date="2020-11" db="EMBL/GenBank/DDBJ databases">
        <authorList>
            <person name="Konstantinou D."/>
            <person name="Gkelis S."/>
            <person name="Popin R."/>
            <person name="Fewer D."/>
            <person name="Sivonen K."/>
        </authorList>
    </citation>
    <scope>NUCLEOTIDE SEQUENCE</scope>
    <source>
        <strain evidence="3">TAU-MAC 1115</strain>
    </source>
</reference>
<organism evidence="3 4">
    <name type="scientific">Leptothoe spongobia TAU-MAC 1115</name>
    <dbReference type="NCBI Taxonomy" id="1967444"/>
    <lineage>
        <taxon>Bacteria</taxon>
        <taxon>Bacillati</taxon>
        <taxon>Cyanobacteriota</taxon>
        <taxon>Cyanophyceae</taxon>
        <taxon>Nodosilineales</taxon>
        <taxon>Cymatolegaceae</taxon>
        <taxon>Leptothoe</taxon>
        <taxon>Leptothoe spongobia</taxon>
    </lineage>
</organism>
<dbReference type="InterPro" id="IPR011989">
    <property type="entry name" value="ARM-like"/>
</dbReference>
<dbReference type="AlphaFoldDB" id="A0A947GKH1"/>
<dbReference type="InterPro" id="IPR004155">
    <property type="entry name" value="PBS_lyase_HEAT"/>
</dbReference>
<comment type="caution">
    <text evidence="3">The sequence shown here is derived from an EMBL/GenBank/DDBJ whole genome shotgun (WGS) entry which is preliminary data.</text>
</comment>
<sequence length="435" mass="48667">MDNRFANIFGLTEEQSIALLDTPPEQATDESERYIAASQLANYPSEASINALIRAVNVTYDSLDNRITRRKSVESLGKLKAKQSLEVIRPCLSDTDRYTVEAAVWTIGEIGTENTEILEEITQLLLKPDQAYRVIIHTLVKLNYVAAVDRVRPFMDHEDEPTASAAIATVCRFAQDFSQIDRVVSFLQSDSVNARRACLEDLINARYYAAIPAIARCPISLMFRLRAIRSLADSGIAAGEVSINEVLPVIEQILLDHPNDLDLVHEYDQPPVLEFLIRELYHTDFGRTYLATQTLIEQQSEAVPTALFETYEAEAHNDYGAHYHVMKLMGWLKHQPAYDLLLEALTNTSPQFMKSRAAAALSLGYLGDQRAIAPLQTSAQSNIWMLQYTSLMALEKLGDYSQHKLLLEADDWAVRAKANQVLPGVTTNSTGLMNS</sequence>
<dbReference type="Proteomes" id="UP000717364">
    <property type="component" value="Unassembled WGS sequence"/>
</dbReference>
<dbReference type="Pfam" id="PF03130">
    <property type="entry name" value="HEAT_PBS"/>
    <property type="match status" value="1"/>
</dbReference>
<name>A0A947GKH1_9CYAN</name>
<proteinExistence type="predicted"/>
<keyword evidence="4" id="KW-1185">Reference proteome</keyword>
<accession>A0A947GKH1</accession>
<dbReference type="EMBL" id="JADOES010000033">
    <property type="protein sequence ID" value="MBT9316783.1"/>
    <property type="molecule type" value="Genomic_DNA"/>
</dbReference>
<protein>
    <submittedName>
        <fullName evidence="3">HEAT repeat domain-containing protein</fullName>
    </submittedName>
</protein>
<keyword evidence="2" id="KW-0605">Phycobilisome</keyword>
<evidence type="ECO:0000256" key="1">
    <source>
        <dbReference type="ARBA" id="ARBA00022549"/>
    </source>
</evidence>
<dbReference type="PANTHER" id="PTHR12697:SF5">
    <property type="entry name" value="DEOXYHYPUSINE HYDROXYLASE"/>
    <property type="match status" value="1"/>
</dbReference>